<dbReference type="eggNOG" id="COG3401">
    <property type="taxonomic scope" value="Bacteria"/>
</dbReference>
<dbReference type="HOGENOM" id="CLU_002616_2_0_9"/>
<gene>
    <name evidence="4" type="ordered locus">Mahau_0130</name>
</gene>
<dbReference type="Pfam" id="PF21348">
    <property type="entry name" value="RGL11_C"/>
    <property type="match status" value="1"/>
</dbReference>
<dbReference type="CDD" id="cd10318">
    <property type="entry name" value="RGL11"/>
    <property type="match status" value="1"/>
</dbReference>
<dbReference type="PANTHER" id="PTHR43118">
    <property type="entry name" value="RHAMNOGALACTURONAN LYASE (EUROFUNG)"/>
    <property type="match status" value="1"/>
</dbReference>
<evidence type="ECO:0000256" key="1">
    <source>
        <dbReference type="SAM" id="Phobius"/>
    </source>
</evidence>
<dbReference type="KEGG" id="mas:Mahau_0130"/>
<feature type="transmembrane region" description="Helical" evidence="1">
    <location>
        <begin position="6"/>
        <end position="25"/>
    </location>
</feature>
<dbReference type="InterPro" id="IPR013783">
    <property type="entry name" value="Ig-like_fold"/>
</dbReference>
<evidence type="ECO:0000259" key="3">
    <source>
        <dbReference type="Pfam" id="PF21348"/>
    </source>
</evidence>
<sequence length="728" mass="80163">MFDKIFKKFIVIVVVALIFNIVYVPQQSRGQAASYSKRQMEALDRGLVAAVSQGGVFLSWRMFATDPADISFNIYRNGIKINNSPIHTSTNYFDTGGTVNDTYYIRPVLDNIEQAPSSTVTPWKNNYLDIPLMRPSGGVTPDGVNYTYNANDCSVGDLDGDGQYEVVLKWDPTNAKDNSHDGYTGNVYIDAYKLDGTFLWRIDLGKNIRAGAHYTQFMVYDLDGDGKAEIACKTADGTIDGKGKVIGNAEADYRNSAGRILEGPEYLSIFEGTTGRELVTVPYEPARGDVSSWGDNYGNRVDRFLACVAYLDGQRPSLVMCRGYYTRTVLVAYNWRNGSLSKVWTFDSNTDGNQGYAGQGNHNLSVADVDGDGRDEIIYGACAIDDDGTGLYTTGLGHGDAMHVTDIDPDRPGLEVWQCHESVSTGAGASLRDAATGEILFRATTSKDCGRALAADVDPAYKGCEMWAAAGVGLYDCKGRKISDTTPSINFAIWWDGDLQRELLDNISVSKYSDGQIINLFTADGCASNNGTKANPCLQADIFGDWREEVIWRTADNSALRIYTTTSLTEHRIYTLMHDPVYRLGIVWQNVAYNQPPHTGFYLGGDMQSLPVPNIYTLNNVLYADVNIHPDVLNLKSKGTSITIEMDLNGYGRLTCPNIDELIFEINGKTLNDCNNIEYKNNKFKIKINRIDMIEAIANKDGALAVSVKARLSDGKFICGSDVIKTIH</sequence>
<name>F3ZVX9_MAHA5</name>
<dbReference type="PANTHER" id="PTHR43118:SF1">
    <property type="entry name" value="RHAMNOGALACTURONAN LYASE (EUROFUNG)"/>
    <property type="match status" value="1"/>
</dbReference>
<dbReference type="STRING" id="697281.Mahau_0130"/>
<reference evidence="4 5" key="2">
    <citation type="journal article" date="2011" name="Stand. Genomic Sci.">
        <title>Complete genome sequence of Mahella australiensis type strain (50-1 BON).</title>
        <authorList>
            <person name="Sikorski J."/>
            <person name="Teshima H."/>
            <person name="Nolan M."/>
            <person name="Lucas S."/>
            <person name="Hammon N."/>
            <person name="Deshpande S."/>
            <person name="Cheng J.F."/>
            <person name="Pitluck S."/>
            <person name="Liolios K."/>
            <person name="Pagani I."/>
            <person name="Ivanova N."/>
            <person name="Huntemann M."/>
            <person name="Mavromatis K."/>
            <person name="Ovchinikova G."/>
            <person name="Pati A."/>
            <person name="Tapia R."/>
            <person name="Han C."/>
            <person name="Goodwin L."/>
            <person name="Chen A."/>
            <person name="Palaniappan K."/>
            <person name="Land M."/>
            <person name="Hauser L."/>
            <person name="Ngatchou-Djao O.D."/>
            <person name="Rohde M."/>
            <person name="Pukall R."/>
            <person name="Spring S."/>
            <person name="Abt B."/>
            <person name="Goker M."/>
            <person name="Detter J.C."/>
            <person name="Woyke T."/>
            <person name="Bristow J."/>
            <person name="Markowitz V."/>
            <person name="Hugenholtz P."/>
            <person name="Eisen J.A."/>
            <person name="Kyrpides N.C."/>
            <person name="Klenk H.P."/>
            <person name="Lapidus A."/>
        </authorList>
    </citation>
    <scope>NUCLEOTIDE SEQUENCE [LARGE SCALE GENOMIC DNA]</scope>
    <source>
        <strain evidence="5">DSM 15567 / CIP 107919 / 50-1 BON</strain>
    </source>
</reference>
<protein>
    <submittedName>
        <fullName evidence="4">FG-GAP repeat protein</fullName>
    </submittedName>
</protein>
<dbReference type="InterPro" id="IPR041624">
    <property type="entry name" value="RGI_lyase"/>
</dbReference>
<keyword evidence="5" id="KW-1185">Reference proteome</keyword>
<accession>F3ZVX9</accession>
<keyword evidence="1" id="KW-1133">Transmembrane helix</keyword>
<evidence type="ECO:0000259" key="2">
    <source>
        <dbReference type="Pfam" id="PF18370"/>
    </source>
</evidence>
<organism evidence="4 5">
    <name type="scientific">Mahella australiensis (strain DSM 15567 / CIP 107919 / 50-1 BON)</name>
    <dbReference type="NCBI Taxonomy" id="697281"/>
    <lineage>
        <taxon>Bacteria</taxon>
        <taxon>Bacillati</taxon>
        <taxon>Bacillota</taxon>
        <taxon>Clostridia</taxon>
        <taxon>Thermoanaerobacterales</taxon>
        <taxon>Thermoanaerobacterales Family IV. Incertae Sedis</taxon>
        <taxon>Mahella</taxon>
    </lineage>
</organism>
<dbReference type="Proteomes" id="UP000008457">
    <property type="component" value="Chromosome"/>
</dbReference>
<evidence type="ECO:0000313" key="5">
    <source>
        <dbReference type="Proteomes" id="UP000008457"/>
    </source>
</evidence>
<reference evidence="5" key="1">
    <citation type="submission" date="2010-11" db="EMBL/GenBank/DDBJ databases">
        <title>The complete genome of Mahella australiensis DSM 15567.</title>
        <authorList>
            <consortium name="US DOE Joint Genome Institute (JGI-PGF)"/>
            <person name="Lucas S."/>
            <person name="Copeland A."/>
            <person name="Lapidus A."/>
            <person name="Bruce D."/>
            <person name="Goodwin L."/>
            <person name="Pitluck S."/>
            <person name="Kyrpides N."/>
            <person name="Mavromatis K."/>
            <person name="Pagani I."/>
            <person name="Ivanova N."/>
            <person name="Teshima H."/>
            <person name="Brettin T."/>
            <person name="Detter J.C."/>
            <person name="Han C."/>
            <person name="Tapia R."/>
            <person name="Land M."/>
            <person name="Hauser L."/>
            <person name="Markowitz V."/>
            <person name="Cheng J.-F."/>
            <person name="Hugenholtz P."/>
            <person name="Woyke T."/>
            <person name="Wu D."/>
            <person name="Spring S."/>
            <person name="Pukall R."/>
            <person name="Steenblock K."/>
            <person name="Schneider S."/>
            <person name="Klenk H.-P."/>
            <person name="Eisen J.A."/>
        </authorList>
    </citation>
    <scope>NUCLEOTIDE SEQUENCE [LARGE SCALE GENOMIC DNA]</scope>
    <source>
        <strain evidence="5">DSM 15567 / CIP 107919 / 50-1 BON</strain>
    </source>
</reference>
<feature type="domain" description="Rhamnogalacturonan I lyase beta-sheet" evidence="2">
    <location>
        <begin position="38"/>
        <end position="123"/>
    </location>
</feature>
<dbReference type="RefSeq" id="WP_013779787.1">
    <property type="nucleotide sequence ID" value="NC_015520.1"/>
</dbReference>
<dbReference type="Pfam" id="PF18370">
    <property type="entry name" value="RGI_lyase"/>
    <property type="match status" value="1"/>
</dbReference>
<dbReference type="SUPFAM" id="SSF69318">
    <property type="entry name" value="Integrin alpha N-terminal domain"/>
    <property type="match status" value="1"/>
</dbReference>
<dbReference type="AlphaFoldDB" id="F3ZVX9"/>
<dbReference type="InterPro" id="IPR028994">
    <property type="entry name" value="Integrin_alpha_N"/>
</dbReference>
<dbReference type="InterPro" id="IPR049366">
    <property type="entry name" value="RGL11_C"/>
</dbReference>
<proteinExistence type="predicted"/>
<keyword evidence="1" id="KW-0812">Transmembrane</keyword>
<keyword evidence="1" id="KW-0472">Membrane</keyword>
<evidence type="ECO:0000313" key="4">
    <source>
        <dbReference type="EMBL" id="AEE95353.1"/>
    </source>
</evidence>
<dbReference type="InterPro" id="IPR034641">
    <property type="entry name" value="RGL11"/>
</dbReference>
<dbReference type="Gene3D" id="2.60.40.10">
    <property type="entry name" value="Immunoglobulins"/>
    <property type="match status" value="1"/>
</dbReference>
<dbReference type="EMBL" id="CP002360">
    <property type="protein sequence ID" value="AEE95353.1"/>
    <property type="molecule type" value="Genomic_DNA"/>
</dbReference>
<feature type="domain" description="Rhamnogalacturonan lyase family 11 C-terminal" evidence="3">
    <location>
        <begin position="127"/>
        <end position="613"/>
    </location>
</feature>